<dbReference type="AlphaFoldDB" id="A0A839SW93"/>
<dbReference type="SUPFAM" id="SSF54427">
    <property type="entry name" value="NTF2-like"/>
    <property type="match status" value="1"/>
</dbReference>
<evidence type="ECO:0000313" key="2">
    <source>
        <dbReference type="EMBL" id="MBB3065776.1"/>
    </source>
</evidence>
<accession>A0A839SW93</accession>
<evidence type="ECO:0000259" key="1">
    <source>
        <dbReference type="Pfam" id="PF12680"/>
    </source>
</evidence>
<reference evidence="2 3" key="1">
    <citation type="submission" date="2020-08" db="EMBL/GenBank/DDBJ databases">
        <title>Genomic Encyclopedia of Type Strains, Phase III (KMG-III): the genomes of soil and plant-associated and newly described type strains.</title>
        <authorList>
            <person name="Whitman W."/>
        </authorList>
    </citation>
    <scope>NUCLEOTIDE SEQUENCE [LARGE SCALE GENOMIC DNA]</scope>
    <source>
        <strain evidence="2 3">CECT 8803</strain>
    </source>
</reference>
<sequence length="133" mass="14750">MSYAKAANMNNDRVNSAAIVQRGWEAVARGDWDAVVADYTEDMVFVMPGQNDLLKGKSAFRDVLDNLGAGLPVGFSIDSIRQIGDGDEVVSIVEWKSEKVPEGSQLSVLFRFSDGKIAEERWFVDTEQWKAAF</sequence>
<dbReference type="InterPro" id="IPR037401">
    <property type="entry name" value="SnoaL-like"/>
</dbReference>
<keyword evidence="2" id="KW-0413">Isomerase</keyword>
<protein>
    <submittedName>
        <fullName evidence="2">Ketosteroid isomerase-like protein</fullName>
    </submittedName>
</protein>
<feature type="domain" description="SnoaL-like" evidence="1">
    <location>
        <begin position="20"/>
        <end position="119"/>
    </location>
</feature>
<gene>
    <name evidence="2" type="ORF">FHR98_002072</name>
</gene>
<dbReference type="Gene3D" id="3.10.450.50">
    <property type="match status" value="1"/>
</dbReference>
<dbReference type="Pfam" id="PF12680">
    <property type="entry name" value="SnoaL_2"/>
    <property type="match status" value="1"/>
</dbReference>
<proteinExistence type="predicted"/>
<dbReference type="GO" id="GO:0016853">
    <property type="term" value="F:isomerase activity"/>
    <property type="evidence" value="ECO:0007669"/>
    <property type="project" value="UniProtKB-KW"/>
</dbReference>
<dbReference type="Proteomes" id="UP000581135">
    <property type="component" value="Unassembled WGS sequence"/>
</dbReference>
<keyword evidence="3" id="KW-1185">Reference proteome</keyword>
<evidence type="ECO:0000313" key="3">
    <source>
        <dbReference type="Proteomes" id="UP000581135"/>
    </source>
</evidence>
<dbReference type="EMBL" id="JACHXA010000005">
    <property type="protein sequence ID" value="MBB3065776.1"/>
    <property type="molecule type" value="Genomic_DNA"/>
</dbReference>
<organism evidence="2 3">
    <name type="scientific">Limibacillus halophilus</name>
    <dbReference type="NCBI Taxonomy" id="1579333"/>
    <lineage>
        <taxon>Bacteria</taxon>
        <taxon>Pseudomonadati</taxon>
        <taxon>Pseudomonadota</taxon>
        <taxon>Alphaproteobacteria</taxon>
        <taxon>Rhodospirillales</taxon>
        <taxon>Rhodovibrionaceae</taxon>
        <taxon>Limibacillus</taxon>
    </lineage>
</organism>
<comment type="caution">
    <text evidence="2">The sequence shown here is derived from an EMBL/GenBank/DDBJ whole genome shotgun (WGS) entry which is preliminary data.</text>
</comment>
<dbReference type="InterPro" id="IPR032710">
    <property type="entry name" value="NTF2-like_dom_sf"/>
</dbReference>
<name>A0A839SW93_9PROT</name>
<dbReference type="RefSeq" id="WP_221205842.1">
    <property type="nucleotide sequence ID" value="NZ_JACHXA010000005.1"/>
</dbReference>